<evidence type="ECO:0000259" key="4">
    <source>
        <dbReference type="PROSITE" id="PS50075"/>
    </source>
</evidence>
<dbReference type="PANTHER" id="PTHR45527:SF1">
    <property type="entry name" value="FATTY ACID SYNTHASE"/>
    <property type="match status" value="1"/>
</dbReference>
<keyword evidence="2" id="KW-0596">Phosphopantetheine</keyword>
<name>A0ABZ2LA99_9BACT</name>
<dbReference type="NCBIfam" id="NF003417">
    <property type="entry name" value="PRK04813.1"/>
    <property type="match status" value="2"/>
</dbReference>
<evidence type="ECO:0000313" key="5">
    <source>
        <dbReference type="EMBL" id="WXB06721.1"/>
    </source>
</evidence>
<dbReference type="Gene3D" id="2.30.38.10">
    <property type="entry name" value="Luciferase, Domain 3"/>
    <property type="match status" value="2"/>
</dbReference>
<dbReference type="Gene3D" id="3.30.559.10">
    <property type="entry name" value="Chloramphenicol acetyltransferase-like domain"/>
    <property type="match status" value="2"/>
</dbReference>
<dbReference type="CDD" id="cd19531">
    <property type="entry name" value="LCL_NRPS-like"/>
    <property type="match status" value="2"/>
</dbReference>
<dbReference type="Pfam" id="PF00668">
    <property type="entry name" value="Condensation"/>
    <property type="match status" value="2"/>
</dbReference>
<proteinExistence type="predicted"/>
<feature type="domain" description="Carrier" evidence="4">
    <location>
        <begin position="959"/>
        <end position="1034"/>
    </location>
</feature>
<dbReference type="Pfam" id="PF00550">
    <property type="entry name" value="PP-binding"/>
    <property type="match status" value="2"/>
</dbReference>
<dbReference type="Gene3D" id="3.40.50.980">
    <property type="match status" value="4"/>
</dbReference>
<dbReference type="Pfam" id="PF13193">
    <property type="entry name" value="AMP-binding_C"/>
    <property type="match status" value="1"/>
</dbReference>
<reference evidence="5" key="1">
    <citation type="submission" date="2021-12" db="EMBL/GenBank/DDBJ databases">
        <title>Discovery of the Pendulisporaceae a myxobacterial family with distinct sporulation behavior and unique specialized metabolism.</title>
        <authorList>
            <person name="Garcia R."/>
            <person name="Popoff A."/>
            <person name="Bader C.D."/>
            <person name="Loehr J."/>
            <person name="Walesch S."/>
            <person name="Walt C."/>
            <person name="Boldt J."/>
            <person name="Bunk B."/>
            <person name="Haeckl F.J.F.P.J."/>
            <person name="Gunesch A.P."/>
            <person name="Birkelbach J."/>
            <person name="Nuebel U."/>
            <person name="Pietschmann T."/>
            <person name="Bach T."/>
            <person name="Mueller R."/>
        </authorList>
    </citation>
    <scope>NUCLEOTIDE SEQUENCE</scope>
    <source>
        <strain evidence="5">MSr11367</strain>
    </source>
</reference>
<dbReference type="Pfam" id="PF00501">
    <property type="entry name" value="AMP-binding"/>
    <property type="match status" value="2"/>
</dbReference>
<dbReference type="Gene3D" id="3.30.300.30">
    <property type="match status" value="2"/>
</dbReference>
<organism evidence="5 6">
    <name type="scientific">Pendulispora rubella</name>
    <dbReference type="NCBI Taxonomy" id="2741070"/>
    <lineage>
        <taxon>Bacteria</taxon>
        <taxon>Pseudomonadati</taxon>
        <taxon>Myxococcota</taxon>
        <taxon>Myxococcia</taxon>
        <taxon>Myxococcales</taxon>
        <taxon>Sorangiineae</taxon>
        <taxon>Pendulisporaceae</taxon>
        <taxon>Pendulispora</taxon>
    </lineage>
</organism>
<dbReference type="Gene3D" id="3.30.559.30">
    <property type="entry name" value="Nonribosomal peptide synthetase, condensation domain"/>
    <property type="match status" value="2"/>
</dbReference>
<dbReference type="PROSITE" id="PS00455">
    <property type="entry name" value="AMP_BINDING"/>
    <property type="match status" value="2"/>
</dbReference>
<dbReference type="InterPro" id="IPR001242">
    <property type="entry name" value="Condensation_dom"/>
</dbReference>
<dbReference type="Proteomes" id="UP001374803">
    <property type="component" value="Chromosome"/>
</dbReference>
<dbReference type="InterPro" id="IPR020845">
    <property type="entry name" value="AMP-binding_CS"/>
</dbReference>
<dbReference type="InterPro" id="IPR000873">
    <property type="entry name" value="AMP-dep_synth/lig_dom"/>
</dbReference>
<dbReference type="SUPFAM" id="SSF52777">
    <property type="entry name" value="CoA-dependent acyltransferases"/>
    <property type="match status" value="4"/>
</dbReference>
<accession>A0ABZ2LA99</accession>
<dbReference type="SMART" id="SM00823">
    <property type="entry name" value="PKS_PP"/>
    <property type="match status" value="2"/>
</dbReference>
<dbReference type="Gene3D" id="1.10.1200.10">
    <property type="entry name" value="ACP-like"/>
    <property type="match status" value="2"/>
</dbReference>
<feature type="domain" description="Carrier" evidence="4">
    <location>
        <begin position="2017"/>
        <end position="2094"/>
    </location>
</feature>
<dbReference type="PROSITE" id="PS00012">
    <property type="entry name" value="PHOSPHOPANTETHEINE"/>
    <property type="match status" value="2"/>
</dbReference>
<protein>
    <submittedName>
        <fullName evidence="5">Amino acid adenylation domain-containing protein</fullName>
    </submittedName>
</protein>
<sequence>MSDDWKLSRGQEALWFVQRLNPSSTAYSVPLAAFAHGTVSARHLVQAFTEMAERHSLLRATVVSRADGPRLTVTPSIRGVTCTDASSWSDRQLEEAIGRSSLEPFDLEKGPLYRVDVFSRGEKPPAFLFNAHHLIMDLWSAMILLEDLGALCGQALGGPAAPMIDACSHPEYVSWHEDWLSSRAGDDSRHYWAERLARLPPALELPTDRPRVGSEKRGGRFFLRLDPEVAAGIAALARSERVTLFTVFLAALQILQYRYTGQEDMVTGAPAVGRRRSEHARAVGYFVNPIALRADLTGNPSVHELLQRLKAGVNDALLHQLYPFPLVAQSIRPGADPLFRTFLSVQRPQRRAPKGAAQFALGIPGAKVTVGPLSLEALPLPATTPPFDLQLYWIEENGIWGSCNYDAGLFDERTARRMTRHIETILGAMARNPNERIREISRSDVTDVRQVPPSLVGAAVAIPPSGAYALIEEQVRRNEETIAVQDEGQALTYLALDARATWLAGHLVQAGAGPSAPVAIHLERGVDQVVAVLAALKAGAAYVPLSPSAPPARNEYMLADSRARLLLTQRTLASSLASSARRLCIDELPCADATGCELPRVGPETVAYVLYTSGSTGTPKGVAVPHRALVNLLRAMQRKPGIEASDVVLAVTTLSFDIAALELLLPLTVGARVVIASQKDAADAEALARLLDEHSVTVMQATPSTWRLLVQSGWRRDGLKALCGGEALTPDLADALASRVGQLWNMYGPTETTIWSTCNRVATSTGNARVSIGGPIDNTTIYVRGASGELLPEGVAGELVIGGAGLAHGYHGRAALTAEYFVPDPFGGHPGARLYRTGDVGRWRSDGRIEFLGRVDHQVKIRGHRVELSEIEAVMRRQEGVRDALVSLSGPSDDARLCAWLTPETVDVSRLKRALSAVLPAYMVPSAYLALAAFPLTANGKIDRAALPSPAAIVSRGIEPRTPTETRLAGLWSDVLGRANVDVDEDFFAAGGHSLLAARLVGKINAAFSLSLPVRELFEAPTIDALAGRIDARTQVAESDAAVSLPDGWPESSGPREMSSSEQRLWFLCQVEPTSAAYHLAGGVHIDGPFDLHALEESLRAIQMRHQALRTRFVAPDGIPIAEVDPAAPFQLERAIPLGDTPLEREQEAMRLLEEAARKPMNLETGPLFRACVVSLAHDRHMLLVVLHHLIADGQSLEQIAYELGILYEARTRAPALPPIRYPYAAYVAWEKSLRHSESVETALDAHRARLHDAPQVLDLPCDAPRPPVHRSFGYTEPFDISAELTAKVSHVAREASATLFMTLAAAFGVFLSRLSGQDDLLLATPHSARSIPELEGMVGLLTTTLALRFDLAGDPSFAALVRATRTDTLAALASAQAPYDRLVELMVHTRDPSRPPLCQASIAAQGDPLARLTLAGANLRTLRVETASAKFDVSLYFAPAGDGLSCSLEYNASLFSAETARRWVHQFETLLRALVETPHLPTSRCTMMDATERRRILTDRNATAVHFPLENGLHHLVETQARRTPDAPALTADGTTLTYSELDQRANRLAWELVRRGVEPDARVGVCAERSVEMMVALLGILKAGAAYVPLDPTYPLERLRVICEEARLSQIVVAPHLTGTLPDGFPLVELNALAGVDPQDPIEAPEVRVSVDHAAYVLFTSGSTGRPKGVVISHGGIQNRLFWMQSAYRLESTEAVLQKTPFGFDVSVWEFFWPLMAGARLVMAKPEGHKDPRYLAETISEHGITTVHFVPSMFRAFLEEPLATTCRSLRRIICSGEALEPDLVQRGFSILPWVAIHNLYGPTEASVDVSSWTCRPSDTTASIPIGRPVANTQLWVLDRHMDPVPIGVVGELYIGGVQLARGYLDRPGLTAAAFVPDPTSTAGGERLYRTGDRARWRHDGELEFLGRIDQQVKLRGFRIETEEIEAQLQGHEWVKQAVVLLRGGERPQLVGYVVPRAGVSIELATLRRFLLERLPEYMVPAAFVALAELPLTANGKLHRAALPEPGEGITTESDLPTTSLEQEIAALWSAILGLPLERIGRHDDFFSLGGHSLLAARTLARMRQMFSVDLALSELFRHATVASVAELILERQLRDVDTELLKQLLDNQEGEPT</sequence>
<dbReference type="SUPFAM" id="SSF56801">
    <property type="entry name" value="Acetyl-CoA synthetase-like"/>
    <property type="match status" value="2"/>
</dbReference>
<gene>
    <name evidence="5" type="ORF">LVJ94_05670</name>
</gene>
<dbReference type="InterPro" id="IPR025110">
    <property type="entry name" value="AMP-bd_C"/>
</dbReference>
<evidence type="ECO:0000313" key="6">
    <source>
        <dbReference type="Proteomes" id="UP001374803"/>
    </source>
</evidence>
<dbReference type="RefSeq" id="WP_394836377.1">
    <property type="nucleotide sequence ID" value="NZ_CP089929.1"/>
</dbReference>
<dbReference type="CDD" id="cd17646">
    <property type="entry name" value="A_NRPS_AB3403-like"/>
    <property type="match status" value="1"/>
</dbReference>
<evidence type="ECO:0000256" key="3">
    <source>
        <dbReference type="ARBA" id="ARBA00022553"/>
    </source>
</evidence>
<dbReference type="NCBIfam" id="TIGR01733">
    <property type="entry name" value="AA-adenyl-dom"/>
    <property type="match status" value="2"/>
</dbReference>
<dbReference type="InterPro" id="IPR020806">
    <property type="entry name" value="PKS_PP-bd"/>
</dbReference>
<dbReference type="InterPro" id="IPR006162">
    <property type="entry name" value="Ppantetheine_attach_site"/>
</dbReference>
<dbReference type="SUPFAM" id="SSF47336">
    <property type="entry name" value="ACP-like"/>
    <property type="match status" value="2"/>
</dbReference>
<dbReference type="PANTHER" id="PTHR45527">
    <property type="entry name" value="NONRIBOSOMAL PEPTIDE SYNTHETASE"/>
    <property type="match status" value="1"/>
</dbReference>
<comment type="cofactor">
    <cofactor evidence="1">
        <name>pantetheine 4'-phosphate</name>
        <dbReference type="ChEBI" id="CHEBI:47942"/>
    </cofactor>
</comment>
<evidence type="ECO:0000256" key="1">
    <source>
        <dbReference type="ARBA" id="ARBA00001957"/>
    </source>
</evidence>
<dbReference type="InterPro" id="IPR009081">
    <property type="entry name" value="PP-bd_ACP"/>
</dbReference>
<dbReference type="PROSITE" id="PS50075">
    <property type="entry name" value="CARRIER"/>
    <property type="match status" value="2"/>
</dbReference>
<evidence type="ECO:0000256" key="2">
    <source>
        <dbReference type="ARBA" id="ARBA00022450"/>
    </source>
</evidence>
<dbReference type="InterPro" id="IPR023213">
    <property type="entry name" value="CAT-like_dom_sf"/>
</dbReference>
<dbReference type="InterPro" id="IPR010071">
    <property type="entry name" value="AA_adenyl_dom"/>
</dbReference>
<dbReference type="InterPro" id="IPR036736">
    <property type="entry name" value="ACP-like_sf"/>
</dbReference>
<dbReference type="EMBL" id="CP089983">
    <property type="protein sequence ID" value="WXB06721.1"/>
    <property type="molecule type" value="Genomic_DNA"/>
</dbReference>
<dbReference type="InterPro" id="IPR045851">
    <property type="entry name" value="AMP-bd_C_sf"/>
</dbReference>
<keyword evidence="6" id="KW-1185">Reference proteome</keyword>
<dbReference type="CDD" id="cd12116">
    <property type="entry name" value="A_NRPS_Ta1_like"/>
    <property type="match status" value="1"/>
</dbReference>
<keyword evidence="3" id="KW-0597">Phosphoprotein</keyword>